<dbReference type="PANTHER" id="PTHR16222:SF24">
    <property type="entry name" value="ADP-RIBOSYLHYDROLASE ARH3"/>
    <property type="match status" value="1"/>
</dbReference>
<dbReference type="InterPro" id="IPR050792">
    <property type="entry name" value="ADP-ribosylglycohydrolase"/>
</dbReference>
<feature type="binding site" evidence="3">
    <location>
        <position position="68"/>
    </location>
    <ligand>
        <name>Mg(2+)</name>
        <dbReference type="ChEBI" id="CHEBI:18420"/>
        <label>1</label>
    </ligand>
</feature>
<dbReference type="SUPFAM" id="SSF101478">
    <property type="entry name" value="ADP-ribosylglycohydrolase"/>
    <property type="match status" value="1"/>
</dbReference>
<gene>
    <name evidence="4" type="ORF">D6K54_27260</name>
</gene>
<proteinExistence type="inferred from homology"/>
<sequence length="345" mass="37074">MNAISFSNETEARIRGCLYGQALGDAMGMPSELWTKKQVISFFGWIDRFLPGPEENIAACEFRAGEFTDDTHQCIALMNAIIECKGKVDPVTIARHIMSWAESCNAFEKNILGPTSKSSLKAISQGVALNDIVSNGVTNGSAMRVAPLGCLVPTSDKNHFIEQVRLSCAPTHKSDIAIAGAVVIAWCISRAIEGISWSEIKKEIVPLANETQRRYESTFSPLLGDRIDFALNIVNDQTDHLTGIDSIYEKVGAGMDIIESIPAAIALVELANTSPVKCAVLAANLGGDTDTIGAMATAICGAVQGIQSIPEDYIQIINQANNIDFTPFSQQLYTLRTTTTSGDPA</sequence>
<organism evidence="4">
    <name type="scientific">Salmonella enterica subsp. enterica serovar Java</name>
    <dbReference type="NCBI Taxonomy" id="224729"/>
    <lineage>
        <taxon>Bacteria</taxon>
        <taxon>Pseudomonadati</taxon>
        <taxon>Pseudomonadota</taxon>
        <taxon>Gammaproteobacteria</taxon>
        <taxon>Enterobacterales</taxon>
        <taxon>Enterobacteriaceae</taxon>
        <taxon>Salmonella</taxon>
    </lineage>
</organism>
<feature type="binding site" evidence="3">
    <location>
        <position position="69"/>
    </location>
    <ligand>
        <name>Mg(2+)</name>
        <dbReference type="ChEBI" id="CHEBI:18420"/>
        <label>1</label>
    </ligand>
</feature>
<accession>A0A3Z6QTQ2</accession>
<keyword evidence="3" id="KW-0460">Magnesium</keyword>
<feature type="binding site" evidence="3">
    <location>
        <position position="70"/>
    </location>
    <ligand>
        <name>Mg(2+)</name>
        <dbReference type="ChEBI" id="CHEBI:18420"/>
        <label>1</label>
    </ligand>
</feature>
<dbReference type="PANTHER" id="PTHR16222">
    <property type="entry name" value="ADP-RIBOSYLGLYCOHYDROLASE"/>
    <property type="match status" value="1"/>
</dbReference>
<comment type="caution">
    <text evidence="4">The sequence shown here is derived from an EMBL/GenBank/DDBJ whole genome shotgun (WGS) entry which is preliminary data.</text>
</comment>
<feature type="binding site" evidence="3">
    <location>
        <position position="291"/>
    </location>
    <ligand>
        <name>Mg(2+)</name>
        <dbReference type="ChEBI" id="CHEBI:18420"/>
        <label>1</label>
    </ligand>
</feature>
<reference evidence="4" key="1">
    <citation type="submission" date="2018-09" db="EMBL/GenBank/DDBJ databases">
        <authorList>
            <person name="Ashton P.M."/>
            <person name="Dallman T."/>
            <person name="Nair S."/>
            <person name="De Pinna E."/>
            <person name="Peters T."/>
            <person name="Grant K."/>
        </authorList>
    </citation>
    <scope>NUCLEOTIDE SEQUENCE [LARGE SCALE GENOMIC DNA]</scope>
    <source>
        <strain evidence="4">412099</strain>
    </source>
</reference>
<dbReference type="Pfam" id="PF03747">
    <property type="entry name" value="ADP_ribosyl_GH"/>
    <property type="match status" value="1"/>
</dbReference>
<evidence type="ECO:0000256" key="2">
    <source>
        <dbReference type="ARBA" id="ARBA00022801"/>
    </source>
</evidence>
<dbReference type="EMBL" id="AAAGSE010000078">
    <property type="protein sequence ID" value="EAC0790360.1"/>
    <property type="molecule type" value="Genomic_DNA"/>
</dbReference>
<dbReference type="Proteomes" id="UP000839631">
    <property type="component" value="Unassembled WGS sequence"/>
</dbReference>
<dbReference type="Gene3D" id="1.10.4080.10">
    <property type="entry name" value="ADP-ribosylation/Crystallin J1"/>
    <property type="match status" value="1"/>
</dbReference>
<dbReference type="InterPro" id="IPR005502">
    <property type="entry name" value="Ribosyl_crysJ1"/>
</dbReference>
<name>A0A3Z6QTQ2_SALEB</name>
<dbReference type="InterPro" id="IPR036705">
    <property type="entry name" value="Ribosyl_crysJ1_sf"/>
</dbReference>
<comment type="cofactor">
    <cofactor evidence="3">
        <name>Mg(2+)</name>
        <dbReference type="ChEBI" id="CHEBI:18420"/>
    </cofactor>
    <text evidence="3">Binds 2 magnesium ions per subunit.</text>
</comment>
<evidence type="ECO:0000256" key="3">
    <source>
        <dbReference type="PIRSR" id="PIRSR605502-1"/>
    </source>
</evidence>
<evidence type="ECO:0000256" key="1">
    <source>
        <dbReference type="ARBA" id="ARBA00010702"/>
    </source>
</evidence>
<dbReference type="AlphaFoldDB" id="A0A3Z6QTQ2"/>
<dbReference type="GO" id="GO:0016787">
    <property type="term" value="F:hydrolase activity"/>
    <property type="evidence" value="ECO:0007669"/>
    <property type="project" value="UniProtKB-KW"/>
</dbReference>
<keyword evidence="3" id="KW-0479">Metal-binding</keyword>
<evidence type="ECO:0000313" key="4">
    <source>
        <dbReference type="EMBL" id="EAC0790360.1"/>
    </source>
</evidence>
<comment type="similarity">
    <text evidence="1">Belongs to the ADP-ribosylglycohydrolase family.</text>
</comment>
<feature type="binding site" evidence="3">
    <location>
        <position position="288"/>
    </location>
    <ligand>
        <name>Mg(2+)</name>
        <dbReference type="ChEBI" id="CHEBI:18420"/>
        <label>1</label>
    </ligand>
</feature>
<dbReference type="GO" id="GO:0046872">
    <property type="term" value="F:metal ion binding"/>
    <property type="evidence" value="ECO:0007669"/>
    <property type="project" value="UniProtKB-KW"/>
</dbReference>
<protein>
    <submittedName>
        <fullName evidence="4">ADP-ribosylglycohydrolase family protein</fullName>
    </submittedName>
</protein>
<keyword evidence="2 4" id="KW-0378">Hydrolase</keyword>
<feature type="binding site" evidence="3">
    <location>
        <position position="290"/>
    </location>
    <ligand>
        <name>Mg(2+)</name>
        <dbReference type="ChEBI" id="CHEBI:18420"/>
        <label>1</label>
    </ligand>
</feature>